<evidence type="ECO:0000313" key="2">
    <source>
        <dbReference type="EMBL" id="RCV93895.1"/>
    </source>
</evidence>
<feature type="compositionally biased region" description="Low complexity" evidence="1">
    <location>
        <begin position="149"/>
        <end position="171"/>
    </location>
</feature>
<dbReference type="EMBL" id="QPIJ01000001">
    <property type="protein sequence ID" value="RCV93895.1"/>
    <property type="molecule type" value="Genomic_DNA"/>
</dbReference>
<feature type="region of interest" description="Disordered" evidence="1">
    <location>
        <begin position="144"/>
        <end position="227"/>
    </location>
</feature>
<name>A0A368UA46_9GAMM</name>
<proteinExistence type="predicted"/>
<comment type="caution">
    <text evidence="2">The sequence shown here is derived from an EMBL/GenBank/DDBJ whole genome shotgun (WGS) entry which is preliminary data.</text>
</comment>
<sequence>MTPITINYYISARSAPLVYRHMLAQQPHHRKRHIGSILPMGCEVVLRTLRLGGSLYSGGKLNPAEFAVPGRDDSDWSSTMVSITIYPYVTPLLYEAIDGRSEGEVRTIVTTLLESYLLTLGATTAPLDSVTARAPGPVKISMEISESSPAEQAVPAETQETEAATPAPQTAKPDSPEAKQVNEKASPTPSDTRPSEPESQKRKAVDEHEDEGMESVLDMIAKKGKAT</sequence>
<organism evidence="2 3">
    <name type="scientific">Vreelandella rituensis</name>
    <dbReference type="NCBI Taxonomy" id="2282306"/>
    <lineage>
        <taxon>Bacteria</taxon>
        <taxon>Pseudomonadati</taxon>
        <taxon>Pseudomonadota</taxon>
        <taxon>Gammaproteobacteria</taxon>
        <taxon>Oceanospirillales</taxon>
        <taxon>Halomonadaceae</taxon>
        <taxon>Vreelandella</taxon>
    </lineage>
</organism>
<reference evidence="2 3" key="1">
    <citation type="submission" date="2018-07" db="EMBL/GenBank/DDBJ databases">
        <title>Halomonas rutogse sp. nov., isolated from Lake TangqianCo on Tibetan Plateau.</title>
        <authorList>
            <person name="Lu H."/>
            <person name="Xing P."/>
            <person name="Wu Q."/>
        </authorList>
    </citation>
    <scope>NUCLEOTIDE SEQUENCE [LARGE SCALE GENOMIC DNA]</scope>
    <source>
        <strain evidence="2 3">TQ8S</strain>
    </source>
</reference>
<gene>
    <name evidence="2" type="ORF">DU506_01680</name>
</gene>
<accession>A0A368UA46</accession>
<protein>
    <submittedName>
        <fullName evidence="2">Uncharacterized protein</fullName>
    </submittedName>
</protein>
<evidence type="ECO:0000256" key="1">
    <source>
        <dbReference type="SAM" id="MobiDB-lite"/>
    </source>
</evidence>
<dbReference type="Proteomes" id="UP000253204">
    <property type="component" value="Unassembled WGS sequence"/>
</dbReference>
<dbReference type="RefSeq" id="WP_114485223.1">
    <property type="nucleotide sequence ID" value="NZ_CBCSHM010000001.1"/>
</dbReference>
<feature type="compositionally biased region" description="Basic and acidic residues" evidence="1">
    <location>
        <begin position="193"/>
        <end position="206"/>
    </location>
</feature>
<keyword evidence="3" id="KW-1185">Reference proteome</keyword>
<dbReference type="AlphaFoldDB" id="A0A368UA46"/>
<evidence type="ECO:0000313" key="3">
    <source>
        <dbReference type="Proteomes" id="UP000253204"/>
    </source>
</evidence>
<feature type="compositionally biased region" description="Polar residues" evidence="1">
    <location>
        <begin position="183"/>
        <end position="192"/>
    </location>
</feature>